<dbReference type="Pfam" id="PF02811">
    <property type="entry name" value="PHP"/>
    <property type="match status" value="1"/>
</dbReference>
<organism evidence="2 3">
    <name type="scientific">Methanosalsum zhilinae (strain DSM 4017 / NBRC 107636 / OCM 62 / WeN5)</name>
    <name type="common">Methanohalophilus zhilinae</name>
    <dbReference type="NCBI Taxonomy" id="679901"/>
    <lineage>
        <taxon>Archaea</taxon>
        <taxon>Methanobacteriati</taxon>
        <taxon>Methanobacteriota</taxon>
        <taxon>Stenosarchaea group</taxon>
        <taxon>Methanomicrobia</taxon>
        <taxon>Methanosarcinales</taxon>
        <taxon>Methanosarcinaceae</taxon>
        <taxon>Methanosalsum</taxon>
    </lineage>
</organism>
<accession>F7XPT6</accession>
<dbReference type="GO" id="GO:0008270">
    <property type="term" value="F:zinc ion binding"/>
    <property type="evidence" value="ECO:0007669"/>
    <property type="project" value="TreeGrafter"/>
</dbReference>
<dbReference type="HOGENOM" id="CLU_106253_0_0_2"/>
<evidence type="ECO:0000259" key="1">
    <source>
        <dbReference type="SMART" id="SM00481"/>
    </source>
</evidence>
<name>F7XPT6_METZD</name>
<dbReference type="KEGG" id="mzh:Mzhil_0490"/>
<reference evidence="2 3" key="1">
    <citation type="submission" date="2010-07" db="EMBL/GenBank/DDBJ databases">
        <title>The complete genome of Methanosalsum zhilinae DSM 4017.</title>
        <authorList>
            <consortium name="US DOE Joint Genome Institute (JGI-PGF)"/>
            <person name="Lucas S."/>
            <person name="Copeland A."/>
            <person name="Lapidus A."/>
            <person name="Glavina del Rio T."/>
            <person name="Dalin E."/>
            <person name="Tice H."/>
            <person name="Bruce D."/>
            <person name="Goodwin L."/>
            <person name="Pitluck S."/>
            <person name="Kyrpides N."/>
            <person name="Mavromatis K."/>
            <person name="Ovchinnikova G."/>
            <person name="Daligault H."/>
            <person name="Detter J.C."/>
            <person name="Han C."/>
            <person name="Tapia R."/>
            <person name="Larimer F."/>
            <person name="Land M."/>
            <person name="Hauser L."/>
            <person name="Markowitz V."/>
            <person name="Cheng J.-F."/>
            <person name="Hugenholtz P."/>
            <person name="Woyke T."/>
            <person name="Wu D."/>
            <person name="Spring S."/>
            <person name="Schueler E."/>
            <person name="Brambilla E."/>
            <person name="Klenk H.-P."/>
            <person name="Eisen J.A."/>
        </authorList>
    </citation>
    <scope>NUCLEOTIDE SEQUENCE [LARGE SCALE GENOMIC DNA]</scope>
    <source>
        <strain evidence="3">DSM 4017 / NBRC 107636 / OCM 62 / WeN5</strain>
    </source>
</reference>
<dbReference type="InterPro" id="IPR004013">
    <property type="entry name" value="PHP_dom"/>
</dbReference>
<gene>
    <name evidence="2" type="ordered locus">Mzhil_0490</name>
</gene>
<protein>
    <submittedName>
        <fullName evidence="2">PHP domain protein</fullName>
    </submittedName>
</protein>
<dbReference type="CDD" id="cd07432">
    <property type="entry name" value="PHP_HisPPase"/>
    <property type="match status" value="1"/>
</dbReference>
<dbReference type="InterPro" id="IPR016195">
    <property type="entry name" value="Pol/histidinol_Pase-like"/>
</dbReference>
<dbReference type="Proteomes" id="UP000006622">
    <property type="component" value="Chromosome"/>
</dbReference>
<dbReference type="PANTHER" id="PTHR36928:SF1">
    <property type="entry name" value="PHOSPHATASE YCDX-RELATED"/>
    <property type="match status" value="1"/>
</dbReference>
<dbReference type="STRING" id="679901.Mzhil_0490"/>
<dbReference type="Gene3D" id="3.20.20.140">
    <property type="entry name" value="Metal-dependent hydrolases"/>
    <property type="match status" value="1"/>
</dbReference>
<evidence type="ECO:0000313" key="3">
    <source>
        <dbReference type="Proteomes" id="UP000006622"/>
    </source>
</evidence>
<sequence>MLCLSDRINKGEPMIDLHTHTVFSDGELIPSELIRRAQIKGYTAIALTDHTDYSNIEQVISAAEKARYLEDVMDIDILVGVELTHIPPSKIAPMVRMARQLGAEIVVVHGETISEPVAPGTNSAVVNIPDVDILSHPGLITAEDAQKAADNGICLEITSRNGHNKTNGHVARIGKETGAELVVNTDAHAPGDLITSNQAKMIAMGSGLTEREAEKVLANSKRFIRKR</sequence>
<dbReference type="InterPro" id="IPR003141">
    <property type="entry name" value="Pol/His_phosphatase_N"/>
</dbReference>
<keyword evidence="3" id="KW-1185">Reference proteome</keyword>
<dbReference type="GO" id="GO:0042578">
    <property type="term" value="F:phosphoric ester hydrolase activity"/>
    <property type="evidence" value="ECO:0007669"/>
    <property type="project" value="TreeGrafter"/>
</dbReference>
<dbReference type="EMBL" id="CP002101">
    <property type="protein sequence ID" value="AEH60362.1"/>
    <property type="molecule type" value="Genomic_DNA"/>
</dbReference>
<dbReference type="InterPro" id="IPR050243">
    <property type="entry name" value="PHP_phosphatase"/>
</dbReference>
<dbReference type="NCBIfam" id="NF004981">
    <property type="entry name" value="PRK06361.1"/>
    <property type="match status" value="1"/>
</dbReference>
<dbReference type="SUPFAM" id="SSF89550">
    <property type="entry name" value="PHP domain-like"/>
    <property type="match status" value="1"/>
</dbReference>
<feature type="domain" description="Polymerase/histidinol phosphatase N-terminal" evidence="1">
    <location>
        <begin position="15"/>
        <end position="87"/>
    </location>
</feature>
<dbReference type="GO" id="GO:0005829">
    <property type="term" value="C:cytosol"/>
    <property type="evidence" value="ECO:0007669"/>
    <property type="project" value="TreeGrafter"/>
</dbReference>
<dbReference type="SMART" id="SM00481">
    <property type="entry name" value="POLIIIAc"/>
    <property type="match status" value="1"/>
</dbReference>
<proteinExistence type="predicted"/>
<dbReference type="AlphaFoldDB" id="F7XPT6"/>
<dbReference type="PANTHER" id="PTHR36928">
    <property type="entry name" value="PHOSPHATASE YCDX-RELATED"/>
    <property type="match status" value="1"/>
</dbReference>
<evidence type="ECO:0000313" key="2">
    <source>
        <dbReference type="EMBL" id="AEH60362.1"/>
    </source>
</evidence>